<dbReference type="Gene3D" id="3.30.160.250">
    <property type="match status" value="1"/>
</dbReference>
<dbReference type="SUPFAM" id="SSF143100">
    <property type="entry name" value="TTHA1013/TTHA0281-like"/>
    <property type="match status" value="1"/>
</dbReference>
<name>A0A6V8PS85_9ACTN</name>
<feature type="domain" description="HicB-like antitoxin of toxin-antitoxin system" evidence="1">
    <location>
        <begin position="7"/>
        <end position="69"/>
    </location>
</feature>
<dbReference type="InterPro" id="IPR035069">
    <property type="entry name" value="TTHA1013/TTHA0281-like"/>
</dbReference>
<organism evidence="2 3">
    <name type="scientific">Candidatus Hakubella thermalkaliphila</name>
    <dbReference type="NCBI Taxonomy" id="2754717"/>
    <lineage>
        <taxon>Bacteria</taxon>
        <taxon>Bacillati</taxon>
        <taxon>Actinomycetota</taxon>
        <taxon>Actinomycetota incertae sedis</taxon>
        <taxon>Candidatus Hakubellales</taxon>
        <taxon>Candidatus Hakubellaceae</taxon>
        <taxon>Candidatus Hakubella</taxon>
    </lineage>
</organism>
<comment type="caution">
    <text evidence="2">The sequence shown here is derived from an EMBL/GenBank/DDBJ whole genome shotgun (WGS) entry which is preliminary data.</text>
</comment>
<dbReference type="InterPro" id="IPR051404">
    <property type="entry name" value="TA_system_antitoxin"/>
</dbReference>
<evidence type="ECO:0000313" key="3">
    <source>
        <dbReference type="Proteomes" id="UP000568877"/>
    </source>
</evidence>
<dbReference type="PANTHER" id="PTHR34504">
    <property type="entry name" value="ANTITOXIN HICB"/>
    <property type="match status" value="1"/>
</dbReference>
<accession>A0A6V8PS85</accession>
<dbReference type="Pfam" id="PF15919">
    <property type="entry name" value="HicB_lk_antitox"/>
    <property type="match status" value="1"/>
</dbReference>
<gene>
    <name evidence="2" type="ORF">HKBW3S42_02195</name>
</gene>
<dbReference type="InterPro" id="IPR031807">
    <property type="entry name" value="HicB-like"/>
</dbReference>
<dbReference type="Proteomes" id="UP000568877">
    <property type="component" value="Unassembled WGS sequence"/>
</dbReference>
<dbReference type="AlphaFoldDB" id="A0A6V8PS85"/>
<dbReference type="PANTHER" id="PTHR34504:SF2">
    <property type="entry name" value="UPF0150 PROTEIN SSL0259"/>
    <property type="match status" value="1"/>
</dbReference>
<evidence type="ECO:0000259" key="1">
    <source>
        <dbReference type="Pfam" id="PF15919"/>
    </source>
</evidence>
<proteinExistence type="predicted"/>
<protein>
    <recommendedName>
        <fullName evidence="1">HicB-like antitoxin of toxin-antitoxin system domain-containing protein</fullName>
    </recommendedName>
</protein>
<dbReference type="EMBL" id="BLSA01000768">
    <property type="protein sequence ID" value="GFP33856.1"/>
    <property type="molecule type" value="Genomic_DNA"/>
</dbReference>
<evidence type="ECO:0000313" key="2">
    <source>
        <dbReference type="EMBL" id="GFP33856.1"/>
    </source>
</evidence>
<sequence length="74" mass="8528">MLTIEDYEIVIVPSQEKVEHWLYVRFPDIPEILTGGSSIDEAIKNAKEAFDCHREALRKQGKELPEPKRTYALA</sequence>
<reference evidence="2 3" key="1">
    <citation type="journal article" date="2020" name="Front. Microbiol.">
        <title>Single-cell genomics of novel Actinobacteria with the Wood-Ljungdahl pathway discovered in a serpentinizing system.</title>
        <authorList>
            <person name="Merino N."/>
            <person name="Kawai M."/>
            <person name="Boyd E.S."/>
            <person name="Colman D.R."/>
            <person name="McGlynn S.E."/>
            <person name="Nealson K.H."/>
            <person name="Kurokawa K."/>
            <person name="Hongoh Y."/>
        </authorList>
    </citation>
    <scope>NUCLEOTIDE SEQUENCE [LARGE SCALE GENOMIC DNA]</scope>
    <source>
        <strain evidence="2 3">S42</strain>
    </source>
</reference>